<protein>
    <recommendedName>
        <fullName evidence="3">Nonsense-mediated mRNA decay factor SMG8</fullName>
    </recommendedName>
</protein>
<feature type="compositionally biased region" description="Polar residues" evidence="4">
    <location>
        <begin position="901"/>
        <end position="923"/>
    </location>
</feature>
<dbReference type="EMBL" id="LSRQ01000732">
    <property type="protein sequence ID" value="OAY81105.1"/>
    <property type="molecule type" value="Genomic_DNA"/>
</dbReference>
<dbReference type="Proteomes" id="UP000092600">
    <property type="component" value="Unassembled WGS sequence"/>
</dbReference>
<dbReference type="STRING" id="4615.A0A199VWN2"/>
<feature type="compositionally biased region" description="Low complexity" evidence="4">
    <location>
        <begin position="229"/>
        <end position="252"/>
    </location>
</feature>
<evidence type="ECO:0000256" key="3">
    <source>
        <dbReference type="ARBA" id="ARBA00029509"/>
    </source>
</evidence>
<keyword evidence="2" id="KW-0866">Nonsense-mediated mRNA decay</keyword>
<feature type="region of interest" description="Disordered" evidence="4">
    <location>
        <begin position="299"/>
        <end position="327"/>
    </location>
</feature>
<evidence type="ECO:0000313" key="5">
    <source>
        <dbReference type="EMBL" id="OAY81105.1"/>
    </source>
</evidence>
<feature type="compositionally biased region" description="Pro residues" evidence="4">
    <location>
        <begin position="28"/>
        <end position="45"/>
    </location>
</feature>
<dbReference type="GO" id="GO:0000184">
    <property type="term" value="P:nuclear-transcribed mRNA catabolic process, nonsense-mediated decay"/>
    <property type="evidence" value="ECO:0007669"/>
    <property type="project" value="UniProtKB-KW"/>
</dbReference>
<evidence type="ECO:0000256" key="2">
    <source>
        <dbReference type="ARBA" id="ARBA00023161"/>
    </source>
</evidence>
<feature type="region of interest" description="Disordered" evidence="4">
    <location>
        <begin position="229"/>
        <end position="262"/>
    </location>
</feature>
<feature type="compositionally biased region" description="Low complexity" evidence="4">
    <location>
        <begin position="302"/>
        <end position="327"/>
    </location>
</feature>
<dbReference type="Pfam" id="PF10220">
    <property type="entry name" value="Smg8_Smg9"/>
    <property type="match status" value="2"/>
</dbReference>
<feature type="compositionally biased region" description="Low complexity" evidence="4">
    <location>
        <begin position="46"/>
        <end position="56"/>
    </location>
</feature>
<dbReference type="PANTHER" id="PTHR13091">
    <property type="entry name" value="AMPLIFIED IN BREAST CANCER 2-RELATED"/>
    <property type="match status" value="1"/>
</dbReference>
<sequence length="1194" mass="129615">MEPRAASPSVRVLMRPPPPPSSSSTPQNPNPPTPSSSLPPLPPPHTSSSSSSSSTTTSAASTAAAAAAPSFDGVVVVGFVGSRASTDAAHLINRIVDANVFGSGGLDEEIVVAARSEPRPEEEEDWSRFRRVSYYHDAEKGMVFLQLSSSLSLTPEEFEADDLRGMLFMFSVSNFSYNSLTDSSYCALLVLELRNPNRLRFETQFLKKFRILQAAKHALAPFVRSQVSPPSLVRKSPSSSSLPTTSRASSISPPTRHGRTSAISLMSGNSSHVSVLPGQCTPVILFVFTDFMLDGSNSLNTSPSSEDSVDSSSLSQPSSLSGLPKQSLTLKGSGSVVMLARPVSKTEGSFRKKLHSSLEAQIRFLIKKCRTLVGSEPGHFGSRGSSNLAHLPLFSVDSSRVVALLDRAMIRKGDALDFVTGLIEDSLSSKSELDLFSLNNHCNSLNNEDVQSIKDFILRQSDMLRGRGALPSNASSGSVAGVGMVAAAAAAAAASAAAGKALTAPELPSLNNWLSLSTSILTSLLSTKIGLSSDSGSNKSSALQSSVYGTLKQQISPQGTKSIEAALSCLENSTGLNMKFSISWCQKALPAVKDVYLKDLPAFYPTATHEAQLRKALSSFHSMVKGPAMQMFSKKLEDECRSIWESGRQQCDAVSLTGKLCMYQRHDKEKQHSSGYVFLHACACGRSRRLRDDPFDFESANISFNSFPNCEDNLPTLILPRASRVEESLPVDSWHLVRLGGTRYYKPSKGLLQTGFCSSEKHLLRWIISIEKSKGTNSMPNSASPKSTLTSVYMDSKTASSASGDVKKLGIVQVSRESKQVILENPIKRPEMTSIGQSGISFGKGLPAFTMKKPFSEVVAGKAIKDSEFPSLQQRREPKPSGEKGIRQVIGDQTDDRIHSAYSNQAPRTENASVESANRTTCNNDEKPFLQIGSNIVPVIVGAERTKPSKILQQFVVYIGFEHECPYGHRFLLSEEHLKEFETPYSSSEDFEINTESKNGVYEVPPNVSGVANVAQPYVMKSNKLQSFRPVDDKEKLEESLAQVKFNDGGSAFSLLNRKLPIYMNCPHCRSSAKQENKNAKFASTISQLQRIFLVTPEFPVVLATCPDSCLPPSISDHNKPQSRFSIGCHVILPPESFLTLRLPFVYGVHMEDGSLHPLNHLEHRPELSAWLVEGTALQVVSVGHAQDDEVAVQ</sequence>
<organism evidence="5 6">
    <name type="scientific">Ananas comosus</name>
    <name type="common">Pineapple</name>
    <name type="synonym">Ananas ananas</name>
    <dbReference type="NCBI Taxonomy" id="4615"/>
    <lineage>
        <taxon>Eukaryota</taxon>
        <taxon>Viridiplantae</taxon>
        <taxon>Streptophyta</taxon>
        <taxon>Embryophyta</taxon>
        <taxon>Tracheophyta</taxon>
        <taxon>Spermatophyta</taxon>
        <taxon>Magnoliopsida</taxon>
        <taxon>Liliopsida</taxon>
        <taxon>Poales</taxon>
        <taxon>Bromeliaceae</taxon>
        <taxon>Bromelioideae</taxon>
        <taxon>Ananas</taxon>
    </lineage>
</organism>
<dbReference type="InterPro" id="IPR019354">
    <property type="entry name" value="SMG8-like"/>
</dbReference>
<feature type="region of interest" description="Disordered" evidence="4">
    <location>
        <begin position="869"/>
        <end position="927"/>
    </location>
</feature>
<accession>A0A199VWN2</accession>
<feature type="compositionally biased region" description="Basic and acidic residues" evidence="4">
    <location>
        <begin position="869"/>
        <end position="886"/>
    </location>
</feature>
<evidence type="ECO:0000313" key="6">
    <source>
        <dbReference type="Proteomes" id="UP000092600"/>
    </source>
</evidence>
<gene>
    <name evidence="5" type="ORF">ACMD2_06755</name>
</gene>
<name>A0A199VWN2_ANACO</name>
<proteinExistence type="inferred from homology"/>
<evidence type="ECO:0000256" key="1">
    <source>
        <dbReference type="ARBA" id="ARBA00006443"/>
    </source>
</evidence>
<comment type="similarity">
    <text evidence="1">Belongs to the SMG8 family.</text>
</comment>
<dbReference type="PANTHER" id="PTHR13091:SF0">
    <property type="entry name" value="NONSENSE-MEDIATED MRNA DECAY FACTOR SMG8"/>
    <property type="match status" value="1"/>
</dbReference>
<feature type="region of interest" description="Disordered" evidence="4">
    <location>
        <begin position="1"/>
        <end position="56"/>
    </location>
</feature>
<evidence type="ECO:0000256" key="4">
    <source>
        <dbReference type="SAM" id="MobiDB-lite"/>
    </source>
</evidence>
<comment type="caution">
    <text evidence="5">The sequence shown here is derived from an EMBL/GenBank/DDBJ whole genome shotgun (WGS) entry which is preliminary data.</text>
</comment>
<reference evidence="5 6" key="1">
    <citation type="journal article" date="2016" name="DNA Res.">
        <title>The draft genome of MD-2 pineapple using hybrid error correction of long reads.</title>
        <authorList>
            <person name="Redwan R.M."/>
            <person name="Saidin A."/>
            <person name="Kumar S.V."/>
        </authorList>
    </citation>
    <scope>NUCLEOTIDE SEQUENCE [LARGE SCALE GENOMIC DNA]</scope>
    <source>
        <strain evidence="6">cv. MD2</strain>
        <tissue evidence="5">Leaf</tissue>
    </source>
</reference>
<dbReference type="AlphaFoldDB" id="A0A199VWN2"/>